<keyword evidence="3" id="KW-1185">Reference proteome</keyword>
<protein>
    <submittedName>
        <fullName evidence="2">Uncharacterized protein</fullName>
    </submittedName>
</protein>
<feature type="compositionally biased region" description="Basic residues" evidence="1">
    <location>
        <begin position="230"/>
        <end position="248"/>
    </location>
</feature>
<feature type="region of interest" description="Disordered" evidence="1">
    <location>
        <begin position="131"/>
        <end position="178"/>
    </location>
</feature>
<comment type="caution">
    <text evidence="2">The sequence shown here is derived from an EMBL/GenBank/DDBJ whole genome shotgun (WGS) entry which is preliminary data.</text>
</comment>
<dbReference type="AlphaFoldDB" id="A0A835FZI3"/>
<reference evidence="2" key="1">
    <citation type="submission" date="2020-07" db="EMBL/GenBank/DDBJ databases">
        <title>Genome sequence and genetic diversity analysis of an under-domesticated orphan crop, white fonio (Digitaria exilis).</title>
        <authorList>
            <person name="Bennetzen J.L."/>
            <person name="Chen S."/>
            <person name="Ma X."/>
            <person name="Wang X."/>
            <person name="Yssel A.E.J."/>
            <person name="Chaluvadi S.R."/>
            <person name="Johnson M."/>
            <person name="Gangashetty P."/>
            <person name="Hamidou F."/>
            <person name="Sanogo M.D."/>
            <person name="Zwaenepoel A."/>
            <person name="Wallace J."/>
            <person name="Van De Peer Y."/>
            <person name="Van Deynze A."/>
        </authorList>
    </citation>
    <scope>NUCLEOTIDE SEQUENCE</scope>
    <source>
        <tissue evidence="2">Leaves</tissue>
    </source>
</reference>
<gene>
    <name evidence="2" type="ORF">HU200_000035</name>
</gene>
<dbReference type="EMBL" id="JACEFO010000030">
    <property type="protein sequence ID" value="KAF8784005.1"/>
    <property type="molecule type" value="Genomic_DNA"/>
</dbReference>
<feature type="compositionally biased region" description="Basic residues" evidence="1">
    <location>
        <begin position="197"/>
        <end position="208"/>
    </location>
</feature>
<accession>A0A835FZI3</accession>
<sequence length="326" mass="35519">MRGGRATDDDCDTKFPIFFLGRRQKELLALAGRACKLQPPRPVTGPGLCTVHAPGAATCLGLALLRSRHPLEKHESAAGKENAKLPSWPHGPDRLGHLFSPPITPRAARDVPCALARVFFGLSPQNRIRGRAVRSRCGERRRRPPPPSSPASWRGHLTGSGFPRPHPLSKGLPSVPHQLLPTPSPFPFLWCLSNARRRPERPRRRRPRDQRPPFGHGDGEGGGRSSSFVGHRRPQRRTRCRAERRRRLNGAGHYARSSFVGVAGASSSAPSPLARSSSAEKTMAPPAAAAASDAEADVDLAPSLMMCANHFLVVVADDNLFRNDVR</sequence>
<organism evidence="2 3">
    <name type="scientific">Digitaria exilis</name>
    <dbReference type="NCBI Taxonomy" id="1010633"/>
    <lineage>
        <taxon>Eukaryota</taxon>
        <taxon>Viridiplantae</taxon>
        <taxon>Streptophyta</taxon>
        <taxon>Embryophyta</taxon>
        <taxon>Tracheophyta</taxon>
        <taxon>Spermatophyta</taxon>
        <taxon>Magnoliopsida</taxon>
        <taxon>Liliopsida</taxon>
        <taxon>Poales</taxon>
        <taxon>Poaceae</taxon>
        <taxon>PACMAD clade</taxon>
        <taxon>Panicoideae</taxon>
        <taxon>Panicodae</taxon>
        <taxon>Paniceae</taxon>
        <taxon>Anthephorinae</taxon>
        <taxon>Digitaria</taxon>
    </lineage>
</organism>
<feature type="compositionally biased region" description="Basic residues" evidence="1">
    <location>
        <begin position="131"/>
        <end position="144"/>
    </location>
</feature>
<feature type="region of interest" description="Disordered" evidence="1">
    <location>
        <begin position="197"/>
        <end position="286"/>
    </location>
</feature>
<dbReference type="Proteomes" id="UP000636709">
    <property type="component" value="Unassembled WGS sequence"/>
</dbReference>
<evidence type="ECO:0000313" key="2">
    <source>
        <dbReference type="EMBL" id="KAF8784005.1"/>
    </source>
</evidence>
<name>A0A835FZI3_9POAL</name>
<proteinExistence type="predicted"/>
<evidence type="ECO:0000313" key="3">
    <source>
        <dbReference type="Proteomes" id="UP000636709"/>
    </source>
</evidence>
<evidence type="ECO:0000256" key="1">
    <source>
        <dbReference type="SAM" id="MobiDB-lite"/>
    </source>
</evidence>
<feature type="compositionally biased region" description="Low complexity" evidence="1">
    <location>
        <begin position="255"/>
        <end position="286"/>
    </location>
</feature>